<organism evidence="3 4">
    <name type="scientific">Pseudovibrio denitrificans</name>
    <dbReference type="NCBI Taxonomy" id="258256"/>
    <lineage>
        <taxon>Bacteria</taxon>
        <taxon>Pseudomonadati</taxon>
        <taxon>Pseudomonadota</taxon>
        <taxon>Alphaproteobacteria</taxon>
        <taxon>Hyphomicrobiales</taxon>
        <taxon>Stappiaceae</taxon>
        <taxon>Pseudovibrio</taxon>
    </lineage>
</organism>
<dbReference type="EMBL" id="FPBD01000014">
    <property type="protein sequence ID" value="SFU16991.1"/>
    <property type="molecule type" value="Genomic_DNA"/>
</dbReference>
<feature type="signal peptide" evidence="1">
    <location>
        <begin position="1"/>
        <end position="20"/>
    </location>
</feature>
<evidence type="ECO:0000259" key="2">
    <source>
        <dbReference type="Pfam" id="PF09917"/>
    </source>
</evidence>
<dbReference type="Gene3D" id="2.40.128.520">
    <property type="match status" value="1"/>
</dbReference>
<evidence type="ECO:0000313" key="3">
    <source>
        <dbReference type="EMBL" id="SFU16991.1"/>
    </source>
</evidence>
<accession>A0A1I7DZ75</accession>
<keyword evidence="4" id="KW-1185">Reference proteome</keyword>
<feature type="chain" id="PRO_5010253412" evidence="1">
    <location>
        <begin position="21"/>
        <end position="153"/>
    </location>
</feature>
<keyword evidence="1" id="KW-0732">Signal</keyword>
<dbReference type="AlphaFoldDB" id="A0A1I7DZ75"/>
<sequence length="153" mass="17136">MKKIIAMLFAVTLCLTSAFAQPDNSPIGDWLRNGKEGWTLISIEECKDKLCGSILKMELPQKDLLNDDQSMHDRDLEGISILSDLKTPNGRQWTGKLYDSEDGKNYTSVLSLKDPRTLKVASCRDGGFCKTELWTRTIKAPLIQSSPNNNKKS</sequence>
<reference evidence="4" key="1">
    <citation type="submission" date="2016-10" db="EMBL/GenBank/DDBJ databases">
        <authorList>
            <person name="Varghese N."/>
            <person name="Submissions S."/>
        </authorList>
    </citation>
    <scope>NUCLEOTIDE SEQUENCE [LARGE SCALE GENOMIC DNA]</scope>
    <source>
        <strain evidence="4">DSM 17465</strain>
    </source>
</reference>
<feature type="domain" description="DUF2147" evidence="2">
    <location>
        <begin position="28"/>
        <end position="136"/>
    </location>
</feature>
<gene>
    <name evidence="3" type="ORF">SAMN05444141_1148</name>
</gene>
<protein>
    <submittedName>
        <fullName evidence="3">Uncharacterized conserved protein, DUF2147 family</fullName>
    </submittedName>
</protein>
<dbReference type="InterPro" id="IPR019223">
    <property type="entry name" value="DUF2147"/>
</dbReference>
<proteinExistence type="predicted"/>
<evidence type="ECO:0000256" key="1">
    <source>
        <dbReference type="SAM" id="SignalP"/>
    </source>
</evidence>
<dbReference type="Proteomes" id="UP000183371">
    <property type="component" value="Unassembled WGS sequence"/>
</dbReference>
<dbReference type="PANTHER" id="PTHR36919:SF2">
    <property type="entry name" value="BLL6627 PROTEIN"/>
    <property type="match status" value="1"/>
</dbReference>
<dbReference type="RefSeq" id="WP_054785649.1">
    <property type="nucleotide sequence ID" value="NZ_FPBD01000014.1"/>
</dbReference>
<evidence type="ECO:0000313" key="4">
    <source>
        <dbReference type="Proteomes" id="UP000183371"/>
    </source>
</evidence>
<dbReference type="PANTHER" id="PTHR36919">
    <property type="entry name" value="BLR1215 PROTEIN"/>
    <property type="match status" value="1"/>
</dbReference>
<dbReference type="Pfam" id="PF09917">
    <property type="entry name" value="DUF2147"/>
    <property type="match status" value="1"/>
</dbReference>
<name>A0A1I7DZ75_9HYPH</name>